<gene>
    <name evidence="2" type="ORF">EYF80_064784</name>
</gene>
<sequence length="62" mass="6441">MAPPDHNNSHNAPRGSGDESGRVPVLKGQRPLHAALRGVGLRGAVRGAEPALTPDRVSETPL</sequence>
<accession>A0A4Z2E8F9</accession>
<evidence type="ECO:0000313" key="2">
    <source>
        <dbReference type="EMBL" id="TNN25089.1"/>
    </source>
</evidence>
<organism evidence="2 3">
    <name type="scientific">Liparis tanakae</name>
    <name type="common">Tanaka's snailfish</name>
    <dbReference type="NCBI Taxonomy" id="230148"/>
    <lineage>
        <taxon>Eukaryota</taxon>
        <taxon>Metazoa</taxon>
        <taxon>Chordata</taxon>
        <taxon>Craniata</taxon>
        <taxon>Vertebrata</taxon>
        <taxon>Euteleostomi</taxon>
        <taxon>Actinopterygii</taxon>
        <taxon>Neopterygii</taxon>
        <taxon>Teleostei</taxon>
        <taxon>Neoteleostei</taxon>
        <taxon>Acanthomorphata</taxon>
        <taxon>Eupercaria</taxon>
        <taxon>Perciformes</taxon>
        <taxon>Cottioidei</taxon>
        <taxon>Cottales</taxon>
        <taxon>Liparidae</taxon>
        <taxon>Liparis</taxon>
    </lineage>
</organism>
<name>A0A4Z2E8F9_9TELE</name>
<protein>
    <submittedName>
        <fullName evidence="2">Uncharacterized protein</fullName>
    </submittedName>
</protein>
<comment type="caution">
    <text evidence="2">The sequence shown here is derived from an EMBL/GenBank/DDBJ whole genome shotgun (WGS) entry which is preliminary data.</text>
</comment>
<proteinExistence type="predicted"/>
<evidence type="ECO:0000256" key="1">
    <source>
        <dbReference type="SAM" id="MobiDB-lite"/>
    </source>
</evidence>
<dbReference type="Proteomes" id="UP000314294">
    <property type="component" value="Unassembled WGS sequence"/>
</dbReference>
<evidence type="ECO:0000313" key="3">
    <source>
        <dbReference type="Proteomes" id="UP000314294"/>
    </source>
</evidence>
<dbReference type="AlphaFoldDB" id="A0A4Z2E8F9"/>
<dbReference type="EMBL" id="SRLO01013459">
    <property type="protein sequence ID" value="TNN25089.1"/>
    <property type="molecule type" value="Genomic_DNA"/>
</dbReference>
<keyword evidence="3" id="KW-1185">Reference proteome</keyword>
<reference evidence="2 3" key="1">
    <citation type="submission" date="2019-03" db="EMBL/GenBank/DDBJ databases">
        <title>First draft genome of Liparis tanakae, snailfish: a comprehensive survey of snailfish specific genes.</title>
        <authorList>
            <person name="Kim W."/>
            <person name="Song I."/>
            <person name="Jeong J.-H."/>
            <person name="Kim D."/>
            <person name="Kim S."/>
            <person name="Ryu S."/>
            <person name="Song J.Y."/>
            <person name="Lee S.K."/>
        </authorList>
    </citation>
    <scope>NUCLEOTIDE SEQUENCE [LARGE SCALE GENOMIC DNA]</scope>
    <source>
        <tissue evidence="2">Muscle</tissue>
    </source>
</reference>
<feature type="region of interest" description="Disordered" evidence="1">
    <location>
        <begin position="1"/>
        <end position="30"/>
    </location>
</feature>